<dbReference type="RefSeq" id="WP_146201687.1">
    <property type="nucleotide sequence ID" value="NZ_QGDO01000003.1"/>
</dbReference>
<evidence type="ECO:0000313" key="2">
    <source>
        <dbReference type="Proteomes" id="UP000245535"/>
    </source>
</evidence>
<dbReference type="AlphaFoldDB" id="A0A315Z9N5"/>
<dbReference type="InterPro" id="IPR046239">
    <property type="entry name" value="DUF6272"/>
</dbReference>
<dbReference type="NCBIfam" id="NF038262">
    <property type="entry name" value="SiaB_fam_kinase"/>
    <property type="match status" value="1"/>
</dbReference>
<keyword evidence="2" id="KW-1185">Reference proteome</keyword>
<comment type="caution">
    <text evidence="1">The sequence shown here is derived from an EMBL/GenBank/DDBJ whole genome shotgun (WGS) entry which is preliminary data.</text>
</comment>
<accession>A0A315Z9N5</accession>
<protein>
    <submittedName>
        <fullName evidence="1">Uncharacterized protein</fullName>
    </submittedName>
</protein>
<evidence type="ECO:0000313" key="1">
    <source>
        <dbReference type="EMBL" id="PWJ41992.1"/>
    </source>
</evidence>
<proteinExistence type="predicted"/>
<name>A0A315Z9N5_SEDFL</name>
<sequence length="189" mass="21900">MKKIALKESLDIKEYYEELQQLEGVIFSYRGVINADTLDHILSVAEDEISLNESIPKFKRRVHLIIVEALQNIFHHFEYRSKNSDPFFNKIIFFLSKDQEKYSITSGNFVTEEHMYELSERIDTVNSLSVEELKNVYRGILSNGEFSEYGGAGLGIIDLARKSGQKLEYEFLDMGYSEKFFCLTVNVPL</sequence>
<reference evidence="1 2" key="1">
    <citation type="submission" date="2018-03" db="EMBL/GenBank/DDBJ databases">
        <title>Genomic Encyclopedia of Archaeal and Bacterial Type Strains, Phase II (KMG-II): from individual species to whole genera.</title>
        <authorList>
            <person name="Goeker M."/>
        </authorList>
    </citation>
    <scope>NUCLEOTIDE SEQUENCE [LARGE SCALE GENOMIC DNA]</scope>
    <source>
        <strain evidence="1 2">DSM 28229</strain>
    </source>
</reference>
<organism evidence="1 2">
    <name type="scientific">Sediminitomix flava</name>
    <dbReference type="NCBI Taxonomy" id="379075"/>
    <lineage>
        <taxon>Bacteria</taxon>
        <taxon>Pseudomonadati</taxon>
        <taxon>Bacteroidota</taxon>
        <taxon>Cytophagia</taxon>
        <taxon>Cytophagales</taxon>
        <taxon>Flammeovirgaceae</taxon>
        <taxon>Sediminitomix</taxon>
    </lineage>
</organism>
<dbReference type="Pfam" id="PF19788">
    <property type="entry name" value="DUF6272"/>
    <property type="match status" value="1"/>
</dbReference>
<dbReference type="OrthoDB" id="1117715at2"/>
<dbReference type="Proteomes" id="UP000245535">
    <property type="component" value="Unassembled WGS sequence"/>
</dbReference>
<gene>
    <name evidence="1" type="ORF">BC781_103242</name>
</gene>
<dbReference type="EMBL" id="QGDO01000003">
    <property type="protein sequence ID" value="PWJ41992.1"/>
    <property type="molecule type" value="Genomic_DNA"/>
</dbReference>